<keyword evidence="4" id="KW-1070">Brassinosteroid signaling pathway</keyword>
<accession>A0A5J9UMB0</accession>
<name>A0A5J9UMB0_9POAL</name>
<keyword evidence="3" id="KW-0433">Leucine-rich repeat</keyword>
<keyword evidence="6" id="KW-0732">Signal</keyword>
<protein>
    <recommendedName>
        <fullName evidence="13">Leucine-rich repeat-containing N-terminal plant-type domain-containing protein</fullName>
    </recommendedName>
</protein>
<dbReference type="EMBL" id="RWGY01000013">
    <property type="protein sequence ID" value="TVU24883.1"/>
    <property type="molecule type" value="Genomic_DNA"/>
</dbReference>
<dbReference type="Gene3D" id="3.80.10.10">
    <property type="entry name" value="Ribonuclease Inhibitor"/>
    <property type="match status" value="1"/>
</dbReference>
<dbReference type="FunFam" id="3.80.10.10:FF:000111">
    <property type="entry name" value="LRR receptor-like serine/threonine-protein kinase ERECTA"/>
    <property type="match status" value="1"/>
</dbReference>
<evidence type="ECO:0000313" key="12">
    <source>
        <dbReference type="Proteomes" id="UP000324897"/>
    </source>
</evidence>
<evidence type="ECO:0008006" key="13">
    <source>
        <dbReference type="Google" id="ProtNLM"/>
    </source>
</evidence>
<comment type="subcellular location">
    <subcellularLocation>
        <location evidence="1">Membrane</location>
        <topology evidence="1">Single-pass type I membrane protein</topology>
    </subcellularLocation>
</comment>
<proteinExistence type="inferred from homology"/>
<evidence type="ECO:0000256" key="4">
    <source>
        <dbReference type="ARBA" id="ARBA00022626"/>
    </source>
</evidence>
<evidence type="ECO:0000256" key="10">
    <source>
        <dbReference type="ARBA" id="ARBA00023180"/>
    </source>
</evidence>
<evidence type="ECO:0000256" key="9">
    <source>
        <dbReference type="ARBA" id="ARBA00023136"/>
    </source>
</evidence>
<dbReference type="Proteomes" id="UP000324897">
    <property type="component" value="Chromosome 2"/>
</dbReference>
<keyword evidence="12" id="KW-1185">Reference proteome</keyword>
<keyword evidence="10" id="KW-0325">Glycoprotein</keyword>
<evidence type="ECO:0000256" key="1">
    <source>
        <dbReference type="ARBA" id="ARBA00004479"/>
    </source>
</evidence>
<dbReference type="SUPFAM" id="SSF52058">
    <property type="entry name" value="L domain-like"/>
    <property type="match status" value="1"/>
</dbReference>
<dbReference type="InterPro" id="IPR032675">
    <property type="entry name" value="LRR_dom_sf"/>
</dbReference>
<evidence type="ECO:0000256" key="3">
    <source>
        <dbReference type="ARBA" id="ARBA00022614"/>
    </source>
</evidence>
<dbReference type="InterPro" id="IPR001611">
    <property type="entry name" value="Leu-rich_rpt"/>
</dbReference>
<evidence type="ECO:0000256" key="8">
    <source>
        <dbReference type="ARBA" id="ARBA00022989"/>
    </source>
</evidence>
<feature type="non-terminal residue" evidence="11">
    <location>
        <position position="1"/>
    </location>
</feature>
<dbReference type="InterPro" id="IPR046956">
    <property type="entry name" value="RLP23-like"/>
</dbReference>
<evidence type="ECO:0000256" key="2">
    <source>
        <dbReference type="ARBA" id="ARBA00009592"/>
    </source>
</evidence>
<reference evidence="11 12" key="1">
    <citation type="journal article" date="2019" name="Sci. Rep.">
        <title>A high-quality genome of Eragrostis curvula grass provides insights into Poaceae evolution and supports new strategies to enhance forage quality.</title>
        <authorList>
            <person name="Carballo J."/>
            <person name="Santos B.A.C.M."/>
            <person name="Zappacosta D."/>
            <person name="Garbus I."/>
            <person name="Selva J.P."/>
            <person name="Gallo C.A."/>
            <person name="Diaz A."/>
            <person name="Albertini E."/>
            <person name="Caccamo M."/>
            <person name="Echenique V."/>
        </authorList>
    </citation>
    <scope>NUCLEOTIDE SEQUENCE [LARGE SCALE GENOMIC DNA]</scope>
    <source>
        <strain evidence="12">cv. Victoria</strain>
        <tissue evidence="11">Leaf</tissue>
    </source>
</reference>
<dbReference type="PANTHER" id="PTHR48063:SF90">
    <property type="entry name" value="OS11G0565920 PROTEIN"/>
    <property type="match status" value="1"/>
</dbReference>
<dbReference type="GO" id="GO:0009742">
    <property type="term" value="P:brassinosteroid mediated signaling pathway"/>
    <property type="evidence" value="ECO:0007669"/>
    <property type="project" value="UniProtKB-KW"/>
</dbReference>
<dbReference type="PANTHER" id="PTHR48063">
    <property type="entry name" value="LRR RECEPTOR-LIKE KINASE"/>
    <property type="match status" value="1"/>
</dbReference>
<evidence type="ECO:0000256" key="7">
    <source>
        <dbReference type="ARBA" id="ARBA00022737"/>
    </source>
</evidence>
<evidence type="ECO:0000256" key="5">
    <source>
        <dbReference type="ARBA" id="ARBA00022692"/>
    </source>
</evidence>
<dbReference type="AlphaFoldDB" id="A0A5J9UMB0"/>
<sequence length="442" mass="49797">VPPQLGNLTNLQSLDLSQEYDGSDSSMNSTDISWLTRLPSLRVLNMGSVDLSMVLDWAHVKDSTYWTSLGTLYQDPCLRTLELHSSGICVFSPIISAVTYLNICVLEFDDNLLEGEFPPCFQPSSETIISSNNRFSGKFPPFLQRCTNLYILDLAWNNFSGELPMWIGDLVNQEIVRLNYNNFSGNIPATTTKLTKLLHENIAANSISGVLPLHLSKLTGMKARNSPTTFGLYGPDMNLTVGTKGNERQMWNMVSIDLSSNSLTGEIPNEVTSLSGVKILNLSRNHLCGKIPINIGTMQLLESLDLSENKLYGELPQSLSNLTYLSYLYLSYNNLTGRIPRGGQLDTLYWQIPFMYDGKISLCGNPLHKNCSVPNHGAQERDEHDSNLRTWPRIYFWSLGGWCSVSYYSRNHGGFAYFRLFDKVHHKVYVFVLAAWTRWAQN</sequence>
<organism evidence="11 12">
    <name type="scientific">Eragrostis curvula</name>
    <name type="common">weeping love grass</name>
    <dbReference type="NCBI Taxonomy" id="38414"/>
    <lineage>
        <taxon>Eukaryota</taxon>
        <taxon>Viridiplantae</taxon>
        <taxon>Streptophyta</taxon>
        <taxon>Embryophyta</taxon>
        <taxon>Tracheophyta</taxon>
        <taxon>Spermatophyta</taxon>
        <taxon>Magnoliopsida</taxon>
        <taxon>Liliopsida</taxon>
        <taxon>Poales</taxon>
        <taxon>Poaceae</taxon>
        <taxon>PACMAD clade</taxon>
        <taxon>Chloridoideae</taxon>
        <taxon>Eragrostideae</taxon>
        <taxon>Eragrostidinae</taxon>
        <taxon>Eragrostis</taxon>
    </lineage>
</organism>
<comment type="caution">
    <text evidence="11">The sequence shown here is derived from an EMBL/GenBank/DDBJ whole genome shotgun (WGS) entry which is preliminary data.</text>
</comment>
<dbReference type="GO" id="GO:0016020">
    <property type="term" value="C:membrane"/>
    <property type="evidence" value="ECO:0007669"/>
    <property type="project" value="UniProtKB-SubCell"/>
</dbReference>
<keyword evidence="9" id="KW-0472">Membrane</keyword>
<keyword evidence="7" id="KW-0677">Repeat</keyword>
<keyword evidence="8" id="KW-1133">Transmembrane helix</keyword>
<comment type="similarity">
    <text evidence="2">Belongs to the RLP family.</text>
</comment>
<evidence type="ECO:0000256" key="6">
    <source>
        <dbReference type="ARBA" id="ARBA00022729"/>
    </source>
</evidence>
<evidence type="ECO:0000313" key="11">
    <source>
        <dbReference type="EMBL" id="TVU24883.1"/>
    </source>
</evidence>
<keyword evidence="5" id="KW-0812">Transmembrane</keyword>
<dbReference type="Gramene" id="TVU24883">
    <property type="protein sequence ID" value="TVU24883"/>
    <property type="gene ID" value="EJB05_27347"/>
</dbReference>
<gene>
    <name evidence="11" type="ORF">EJB05_27347</name>
</gene>
<dbReference type="Pfam" id="PF00560">
    <property type="entry name" value="LRR_1"/>
    <property type="match status" value="5"/>
</dbReference>
<dbReference type="OrthoDB" id="8731593at2759"/>